<keyword evidence="13" id="KW-1185">Reference proteome</keyword>
<dbReference type="Gene3D" id="2.40.30.10">
    <property type="entry name" value="Translation factors"/>
    <property type="match status" value="1"/>
</dbReference>
<dbReference type="PRINTS" id="PR00369">
    <property type="entry name" value="FLAVODOXIN"/>
</dbReference>
<dbReference type="Pfam" id="PF00175">
    <property type="entry name" value="NAD_binding_1"/>
    <property type="match status" value="1"/>
</dbReference>
<feature type="region of interest" description="Disordered" evidence="9">
    <location>
        <begin position="746"/>
        <end position="792"/>
    </location>
</feature>
<dbReference type="GO" id="GO:0050660">
    <property type="term" value="F:flavin adenine dinucleotide binding"/>
    <property type="evidence" value="ECO:0007669"/>
    <property type="project" value="TreeGrafter"/>
</dbReference>
<comment type="cofactor">
    <cofactor evidence="2">
        <name>FAD</name>
        <dbReference type="ChEBI" id="CHEBI:57692"/>
    </cofactor>
</comment>
<dbReference type="PANTHER" id="PTHR19384:SF17">
    <property type="entry name" value="NADPH--CYTOCHROME P450 REDUCTASE"/>
    <property type="match status" value="1"/>
</dbReference>
<evidence type="ECO:0000259" key="10">
    <source>
        <dbReference type="PROSITE" id="PS50902"/>
    </source>
</evidence>
<evidence type="ECO:0000256" key="8">
    <source>
        <dbReference type="ARBA" id="ARBA00023797"/>
    </source>
</evidence>
<feature type="domain" description="Flavodoxin-like" evidence="10">
    <location>
        <begin position="14"/>
        <end position="164"/>
    </location>
</feature>
<keyword evidence="4" id="KW-0288">FMN</keyword>
<accession>A0A836GU32</accession>
<feature type="compositionally biased region" description="Polar residues" evidence="9">
    <location>
        <begin position="774"/>
        <end position="788"/>
    </location>
</feature>
<evidence type="ECO:0000256" key="9">
    <source>
        <dbReference type="SAM" id="MobiDB-lite"/>
    </source>
</evidence>
<comment type="caution">
    <text evidence="12">The sequence shown here is derived from an EMBL/GenBank/DDBJ whole genome shotgun (WGS) entry which is preliminary data.</text>
</comment>
<keyword evidence="6" id="KW-0521">NADP</keyword>
<gene>
    <name evidence="12" type="ORF">LSCM4_00508</name>
</gene>
<organism evidence="12 13">
    <name type="scientific">Leishmania orientalis</name>
    <dbReference type="NCBI Taxonomy" id="2249476"/>
    <lineage>
        <taxon>Eukaryota</taxon>
        <taxon>Discoba</taxon>
        <taxon>Euglenozoa</taxon>
        <taxon>Kinetoplastea</taxon>
        <taxon>Metakinetoplastina</taxon>
        <taxon>Trypanosomatida</taxon>
        <taxon>Trypanosomatidae</taxon>
        <taxon>Leishmaniinae</taxon>
        <taxon>Leishmania</taxon>
    </lineage>
</organism>
<protein>
    <recommendedName>
        <fullName evidence="8">NADPH--hemoprotein reductase</fullName>
        <ecNumber evidence="8">1.6.2.4</ecNumber>
    </recommendedName>
</protein>
<evidence type="ECO:0000256" key="4">
    <source>
        <dbReference type="ARBA" id="ARBA00022643"/>
    </source>
</evidence>
<evidence type="ECO:0000259" key="11">
    <source>
        <dbReference type="PROSITE" id="PS51384"/>
    </source>
</evidence>
<keyword evidence="7" id="KW-0560">Oxidoreductase</keyword>
<evidence type="ECO:0000256" key="1">
    <source>
        <dbReference type="ARBA" id="ARBA00001917"/>
    </source>
</evidence>
<proteinExistence type="predicted"/>
<dbReference type="SUPFAM" id="SSF52218">
    <property type="entry name" value="Flavoproteins"/>
    <property type="match status" value="2"/>
</dbReference>
<feature type="compositionally biased region" description="Acidic residues" evidence="9">
    <location>
        <begin position="762"/>
        <end position="771"/>
    </location>
</feature>
<dbReference type="EMBL" id="JAFHLR010000036">
    <property type="protein sequence ID" value="KAG5465056.1"/>
    <property type="molecule type" value="Genomic_DNA"/>
</dbReference>
<dbReference type="GO" id="GO:0005829">
    <property type="term" value="C:cytosol"/>
    <property type="evidence" value="ECO:0007669"/>
    <property type="project" value="TreeGrafter"/>
</dbReference>
<dbReference type="Gene3D" id="1.20.990.10">
    <property type="entry name" value="NADPH-cytochrome p450 Reductase, Chain A, domain 3"/>
    <property type="match status" value="1"/>
</dbReference>
<dbReference type="GO" id="GO:0010181">
    <property type="term" value="F:FMN binding"/>
    <property type="evidence" value="ECO:0007669"/>
    <property type="project" value="InterPro"/>
</dbReference>
<dbReference type="SUPFAM" id="SSF52343">
    <property type="entry name" value="Ferredoxin reductase-like, C-terminal NADP-linked domain"/>
    <property type="match status" value="1"/>
</dbReference>
<dbReference type="InterPro" id="IPR008254">
    <property type="entry name" value="Flavodoxin/NO_synth"/>
</dbReference>
<dbReference type="InterPro" id="IPR003097">
    <property type="entry name" value="CysJ-like_FAD-binding"/>
</dbReference>
<feature type="compositionally biased region" description="Gly residues" evidence="9">
    <location>
        <begin position="751"/>
        <end position="761"/>
    </location>
</feature>
<dbReference type="InterPro" id="IPR001094">
    <property type="entry name" value="Flavdoxin-like"/>
</dbReference>
<dbReference type="EC" id="1.6.2.4" evidence="8"/>
<dbReference type="GeneID" id="92356520"/>
<dbReference type="GO" id="GO:0003958">
    <property type="term" value="F:NADPH-hemoprotein reductase activity"/>
    <property type="evidence" value="ECO:0007669"/>
    <property type="project" value="UniProtKB-EC"/>
</dbReference>
<reference evidence="13" key="2">
    <citation type="journal article" date="2021" name="Sci. Data">
        <title>Chromosome-scale genome sequencing, assembly and annotation of six genomes from subfamily Leishmaniinae.</title>
        <authorList>
            <person name="Almutairi H."/>
            <person name="Urbaniak M.D."/>
            <person name="Bates M.D."/>
            <person name="Jariyapan N."/>
            <person name="Kwakye-Nuako G."/>
            <person name="Thomaz Soccol V."/>
            <person name="Al-Salem W.S."/>
            <person name="Dillon R.J."/>
            <person name="Bates P.A."/>
            <person name="Gatherer D."/>
        </authorList>
    </citation>
    <scope>NUCLEOTIDE SEQUENCE [LARGE SCALE GENOMIC DNA]</scope>
</reference>
<dbReference type="InterPro" id="IPR001709">
    <property type="entry name" value="Flavoprot_Pyr_Nucl_cyt_Rdtase"/>
</dbReference>
<dbReference type="PROSITE" id="PS51384">
    <property type="entry name" value="FAD_FR"/>
    <property type="match status" value="1"/>
</dbReference>
<dbReference type="InterPro" id="IPR017927">
    <property type="entry name" value="FAD-bd_FR_type"/>
</dbReference>
<evidence type="ECO:0000256" key="5">
    <source>
        <dbReference type="ARBA" id="ARBA00022827"/>
    </source>
</evidence>
<dbReference type="FunFam" id="3.40.50.360:FF:000059">
    <property type="entry name" value="5-methyltetrahydrofolate-homocysteine methyltransferase reductase"/>
    <property type="match status" value="1"/>
</dbReference>
<keyword evidence="3" id="KW-0285">Flavoprotein</keyword>
<evidence type="ECO:0000256" key="7">
    <source>
        <dbReference type="ARBA" id="ARBA00023002"/>
    </source>
</evidence>
<sequence length="1277" mass="137747">MSGDVAHIPAAQRLYVLYGSETGNAESIARRLHHDAVTSHSFADAECMTLNQAVAKKLFDAQLADDATTSLSIVIVCSTTGDGEPPQNAARFRRWLRSTAGTLHNTRYCLLALGDTNYNNFCAPGIFIDMRLSEMGAVRCYPRGEADDGVGLHLVVNPWMEGLWAALKKSDMEGSAPVGLEKSAAAQPCTGTSVSHEAAILYSNASQLCASTALFLHERIIELGGEADLYPIPYFHPSASMRRPPRVILFILGTECNAGTCRQQSCCTGQELPPLGPLRAWIGSDDPRAPPPAETAEQQSCMTDPPRRFFGSLFIAPEPDGASRAAVLDANLKAIAASCQLELLYNRQPPGEVLSVAVSDKDVFLWLEKVLDSLPGVTADAEHIHRSLESFFHSRVDIAFRSALAPALLEGRDAESDKEATSGGAPASSGKWYDRRDLEQDCGSGDTEWTSAGGDAIHGGGASKETHQVLGKLLTPMVYLYSEESAFVKQCATEIFCDASQHHLRCSIEELSNFGQIGFPRDATFVFVVSGAQTKSTAHVLNVLHTLQEQRKHLADVKFAILGIGTASQCDALNACAVELETHLLELKANRVFCTGLEDTDSSSFWPSIQSWKSNLWKAIVSAVKNAAYLDVALLTESGSPPEATLSLAGASVNESAGRGADSGGGSGGNGLVASDVFGHRVDLSTISSVPSLPGGGVPSRASDTTASLLAAESVIGKPEGDLRKCEKTRSSGTLDTAAALETGTKLEDNCGGGVHGAGEGSGEEEEDCEEAQSMLSTEVGSHSTDASTAHDWRTEPSVVNWSTYRADDADGRVDGVVQSWKLLTHPRVRHPVVQLDLSVDVEMQWVPGQTIAVFPSNSTAEVEALLHLFRLKPDEPFVPLTLADPDASVFAGAPLYQAVKFPLSCGVLLLRYVELRVTCCQKVLFELLERHCVSNGAKAAVRDMYAKLCTDRSPRKLREVLETVVAVADSLPPFRHVVENLSLMQPRQYSICSSHRANPATLSICFKVVESGLCTGWMYQQCLSAAGMPLTPSASADLSPAERQAASWAVRHVVRTNTVNVARQRAVIPFVVRKASAFRMPRSPLVPMILIGSGTGIAPFRAFLQEREAWLAEHRLLSDSSSPKGKPSAYSGEEATHHRHAVCGSIHVFFGCRHPDEDYLFGDELAQWKENGVARSLAVAFSRDTNNRGGLRGGGCYVQDEIREWGAALMELILQQSAHIFVCGDANGMAKGVHDTLRKLIQQHLSLTDGAAAKHLEKMRMDGRYVRDVWSTRMRN</sequence>
<evidence type="ECO:0000256" key="3">
    <source>
        <dbReference type="ARBA" id="ARBA00022630"/>
    </source>
</evidence>
<keyword evidence="5" id="KW-0274">FAD</keyword>
<dbReference type="Gene3D" id="3.40.50.80">
    <property type="entry name" value="Nucleotide-binding domain of ferredoxin-NADP reductase (FNR) module"/>
    <property type="match status" value="1"/>
</dbReference>
<evidence type="ECO:0000313" key="13">
    <source>
        <dbReference type="Proteomes" id="UP000674143"/>
    </source>
</evidence>
<evidence type="ECO:0000256" key="2">
    <source>
        <dbReference type="ARBA" id="ARBA00001974"/>
    </source>
</evidence>
<dbReference type="Proteomes" id="UP000674143">
    <property type="component" value="Unassembled WGS sequence"/>
</dbReference>
<dbReference type="KEGG" id="loi:92356520"/>
<feature type="domain" description="FAD-binding FR-type" evidence="11">
    <location>
        <begin position="811"/>
        <end position="1082"/>
    </location>
</feature>
<name>A0A836GU32_9TRYP</name>
<feature type="region of interest" description="Disordered" evidence="9">
    <location>
        <begin position="412"/>
        <end position="461"/>
    </location>
</feature>
<dbReference type="Pfam" id="PF00258">
    <property type="entry name" value="Flavodoxin_1"/>
    <property type="match status" value="1"/>
</dbReference>
<dbReference type="RefSeq" id="XP_067058687.1">
    <property type="nucleotide sequence ID" value="XM_067202586.1"/>
</dbReference>
<dbReference type="Gene3D" id="3.40.50.360">
    <property type="match status" value="2"/>
</dbReference>
<evidence type="ECO:0000256" key="6">
    <source>
        <dbReference type="ARBA" id="ARBA00022857"/>
    </source>
</evidence>
<evidence type="ECO:0000313" key="12">
    <source>
        <dbReference type="EMBL" id="KAG5465056.1"/>
    </source>
</evidence>
<dbReference type="PRINTS" id="PR00371">
    <property type="entry name" value="FPNCR"/>
</dbReference>
<comment type="cofactor">
    <cofactor evidence="1">
        <name>FMN</name>
        <dbReference type="ChEBI" id="CHEBI:58210"/>
    </cofactor>
</comment>
<dbReference type="SUPFAM" id="SSF63380">
    <property type="entry name" value="Riboflavin synthase domain-like"/>
    <property type="match status" value="1"/>
</dbReference>
<dbReference type="InterPro" id="IPR029039">
    <property type="entry name" value="Flavoprotein-like_sf"/>
</dbReference>
<dbReference type="PROSITE" id="PS50902">
    <property type="entry name" value="FLAVODOXIN_LIKE"/>
    <property type="match status" value="1"/>
</dbReference>
<dbReference type="InterPro" id="IPR001433">
    <property type="entry name" value="OxRdtase_FAD/NAD-bd"/>
</dbReference>
<dbReference type="SMR" id="A0A836GU32"/>
<reference evidence="13" key="1">
    <citation type="journal article" date="2021" name="Microbiol. Resour. Announc.">
        <title>LGAAP: Leishmaniinae Genome Assembly and Annotation Pipeline.</title>
        <authorList>
            <person name="Almutairi H."/>
            <person name="Urbaniak M.D."/>
            <person name="Bates M.D."/>
            <person name="Jariyapan N."/>
            <person name="Kwakye-Nuako G."/>
            <person name="Thomaz-Soccol V."/>
            <person name="Al-Salem W.S."/>
            <person name="Dillon R.J."/>
            <person name="Bates P.A."/>
            <person name="Gatherer D."/>
        </authorList>
    </citation>
    <scope>NUCLEOTIDE SEQUENCE [LARGE SCALE GENOMIC DNA]</scope>
</reference>
<dbReference type="Pfam" id="PF00667">
    <property type="entry name" value="FAD_binding_1"/>
    <property type="match status" value="1"/>
</dbReference>
<dbReference type="PANTHER" id="PTHR19384">
    <property type="entry name" value="NITRIC OXIDE SYNTHASE-RELATED"/>
    <property type="match status" value="1"/>
</dbReference>
<dbReference type="AlphaFoldDB" id="A0A836GU32"/>
<dbReference type="InterPro" id="IPR039261">
    <property type="entry name" value="FNR_nucleotide-bd"/>
</dbReference>
<dbReference type="InterPro" id="IPR023173">
    <property type="entry name" value="NADPH_Cyt_P450_Rdtase_alpha"/>
</dbReference>
<dbReference type="InterPro" id="IPR017938">
    <property type="entry name" value="Riboflavin_synthase-like_b-brl"/>
</dbReference>